<evidence type="ECO:0000313" key="1">
    <source>
        <dbReference type="EMBL" id="KAK8871286.1"/>
    </source>
</evidence>
<name>A0ABR2J155_9EUKA</name>
<proteinExistence type="predicted"/>
<keyword evidence="2" id="KW-1185">Reference proteome</keyword>
<sequence>MNYEECIDKMINVQKALLEFFEENSSAEENFEILITIIKEQQIMEDQHELKELLLLVSSISNNHCRINNFNNKIEQIILYLKDKITKYFSNSEIFQLFEFNKRILLFLILEGIMKIDKYVFSRLQNIKYHDMNNPDYFLQEIHEFLVEYLFEGFVKAEIIENIKKEKKNGSHEIDEKRKLGENDDYLCKLIRLNEVKEFGAYVNKNNISLQSYINESKFETNLFLMKQKKVSLIEYAAFFGSIEIIKYMKINGDVELTPSMWLYAIHSQNAELIKYLEDNHISPPKNDYLPILKESIKCFKFMMFQITL</sequence>
<comment type="caution">
    <text evidence="1">The sequence shown here is derived from an EMBL/GenBank/DDBJ whole genome shotgun (WGS) entry which is preliminary data.</text>
</comment>
<gene>
    <name evidence="1" type="ORF">M9Y10_007004</name>
</gene>
<organism evidence="1 2">
    <name type="scientific">Tritrichomonas musculus</name>
    <dbReference type="NCBI Taxonomy" id="1915356"/>
    <lineage>
        <taxon>Eukaryota</taxon>
        <taxon>Metamonada</taxon>
        <taxon>Parabasalia</taxon>
        <taxon>Tritrichomonadida</taxon>
        <taxon>Tritrichomonadidae</taxon>
        <taxon>Tritrichomonas</taxon>
    </lineage>
</organism>
<reference evidence="1 2" key="1">
    <citation type="submission" date="2024-04" db="EMBL/GenBank/DDBJ databases">
        <title>Tritrichomonas musculus Genome.</title>
        <authorList>
            <person name="Alves-Ferreira E."/>
            <person name="Grigg M."/>
            <person name="Lorenzi H."/>
            <person name="Galac M."/>
        </authorList>
    </citation>
    <scope>NUCLEOTIDE SEQUENCE [LARGE SCALE GENOMIC DNA]</scope>
    <source>
        <strain evidence="1 2">EAF2021</strain>
    </source>
</reference>
<accession>A0ABR2J155</accession>
<evidence type="ECO:0000313" key="2">
    <source>
        <dbReference type="Proteomes" id="UP001470230"/>
    </source>
</evidence>
<evidence type="ECO:0008006" key="3">
    <source>
        <dbReference type="Google" id="ProtNLM"/>
    </source>
</evidence>
<dbReference type="EMBL" id="JAPFFF010000013">
    <property type="protein sequence ID" value="KAK8871286.1"/>
    <property type="molecule type" value="Genomic_DNA"/>
</dbReference>
<dbReference type="Proteomes" id="UP001470230">
    <property type="component" value="Unassembled WGS sequence"/>
</dbReference>
<protein>
    <recommendedName>
        <fullName evidence="3">DUF3447 domain-containing protein</fullName>
    </recommendedName>
</protein>